<keyword evidence="1" id="KW-0472">Membrane</keyword>
<dbReference type="RefSeq" id="WP_077337291.1">
    <property type="nucleotide sequence ID" value="NZ_FULE01000050.1"/>
</dbReference>
<protein>
    <recommendedName>
        <fullName evidence="4">Lactate permease</fullName>
    </recommendedName>
</protein>
<evidence type="ECO:0000256" key="1">
    <source>
        <dbReference type="SAM" id="Phobius"/>
    </source>
</evidence>
<keyword evidence="1" id="KW-1133">Transmembrane helix</keyword>
<organism evidence="2 3">
    <name type="scientific">Vibrio ruber (strain DSM 16370 / JCM 11486 / BCRC 17186 / CECT 7878 / LMG 23124 / VR1)</name>
    <dbReference type="NCBI Taxonomy" id="1123498"/>
    <lineage>
        <taxon>Bacteria</taxon>
        <taxon>Pseudomonadati</taxon>
        <taxon>Pseudomonadota</taxon>
        <taxon>Gammaproteobacteria</taxon>
        <taxon>Vibrionales</taxon>
        <taxon>Vibrionaceae</taxon>
        <taxon>Vibrio</taxon>
    </lineage>
</organism>
<dbReference type="EMBL" id="FULE01000050">
    <property type="protein sequence ID" value="SJN59418.1"/>
    <property type="molecule type" value="Genomic_DNA"/>
</dbReference>
<reference evidence="3" key="1">
    <citation type="submission" date="2017-02" db="EMBL/GenBank/DDBJ databases">
        <authorList>
            <person name="Rodrigo-Torres L."/>
            <person name="Arahal R.D."/>
            <person name="Lucena T."/>
        </authorList>
    </citation>
    <scope>NUCLEOTIDE SEQUENCE [LARGE SCALE GENOMIC DNA]</scope>
    <source>
        <strain evidence="3">CECT 7878</strain>
    </source>
</reference>
<dbReference type="AlphaFoldDB" id="A0A1R4LSE4"/>
<feature type="transmembrane region" description="Helical" evidence="1">
    <location>
        <begin position="380"/>
        <end position="404"/>
    </location>
</feature>
<dbReference type="Proteomes" id="UP000188276">
    <property type="component" value="Unassembled WGS sequence"/>
</dbReference>
<sequence>MDRQDRFKKRQAFREKRKQQPRLFEAVSSELVGQILDSEVDNARLSSLDYTANLACPIEADPAEAQALLLEMRTAFEQQRVNDVLGKAQRDVLQSIAGPFGLGKMLSAYDKVGGNVDTIHNARQGIYATKEAQQNYEQRGDYDTHAVHSHTNYVDHNRRNSTSRKTVGIEDCYSGDTLGYHDKTDLEHVISGKQTHDDGGRVLAGISTEELANQNENLIPTHASINRSKKAKSPEEFARFLEDTSAGRRDRINQLNQQSSLTDKECKELAKLEQLEKVDPEKVRSQGEQAQKAQDSAINKKYYSSKKFCNDVVSSGANEGFKMGVQQAFGTLLIELFSATFEELRAVFRLGLEGPSLFADAKVRLKRIGQRVAAKWKDAIAGFSGGFISGFISNFVTVIINAFVTTGKRAVRMIREGIFSLLKAVKTLLFPQEGLSYREAAHEAMKLIASGGIVVAGVAVEEAIEKFILSVPLLAPIAGMLTAVLVGALSAIGISLVCYLLDRVDLFGAIEIQRSKFVLTQLDQETQLRIARCDDIADEVDQYLETTPLVGNLVGQFYSGKPGKNT</sequence>
<keyword evidence="1" id="KW-0812">Transmembrane</keyword>
<feature type="transmembrane region" description="Helical" evidence="1">
    <location>
        <begin position="477"/>
        <end position="501"/>
    </location>
</feature>
<proteinExistence type="predicted"/>
<keyword evidence="3" id="KW-1185">Reference proteome</keyword>
<accession>A0A1R4LSE4</accession>
<evidence type="ECO:0000313" key="2">
    <source>
        <dbReference type="EMBL" id="SJN59418.1"/>
    </source>
</evidence>
<evidence type="ECO:0000313" key="3">
    <source>
        <dbReference type="Proteomes" id="UP000188276"/>
    </source>
</evidence>
<name>A0A1R4LSE4_VIBR1</name>
<evidence type="ECO:0008006" key="4">
    <source>
        <dbReference type="Google" id="ProtNLM"/>
    </source>
</evidence>
<gene>
    <name evidence="2" type="ORF">VR7878_03411</name>
</gene>
<dbReference type="OrthoDB" id="3239452at2"/>